<evidence type="ECO:0000256" key="5">
    <source>
        <dbReference type="ARBA" id="ARBA00022692"/>
    </source>
</evidence>
<evidence type="ECO:0000313" key="16">
    <source>
        <dbReference type="EMBL" id="SHG69718.1"/>
    </source>
</evidence>
<dbReference type="RefSeq" id="WP_084083180.1">
    <property type="nucleotide sequence ID" value="NZ_FQWZ01000002.1"/>
</dbReference>
<evidence type="ECO:0000259" key="15">
    <source>
        <dbReference type="Pfam" id="PF07715"/>
    </source>
</evidence>
<keyword evidence="10 11" id="KW-0998">Cell outer membrane</keyword>
<dbReference type="InterPro" id="IPR012910">
    <property type="entry name" value="Plug_dom"/>
</dbReference>
<evidence type="ECO:0000259" key="14">
    <source>
        <dbReference type="Pfam" id="PF00593"/>
    </source>
</evidence>
<keyword evidence="13" id="KW-0732">Signal</keyword>
<keyword evidence="8 12" id="KW-0798">TonB box</keyword>
<comment type="similarity">
    <text evidence="11 12">Belongs to the TonB-dependent receptor family.</text>
</comment>
<sequence>MRNQGSAGRRSTGNVRVGAAPPTIAIGTVLACCAGLHAAPACAAESDADTPLPTIAVSVEAPPAEALPRDDEAYQLEEIIVTAQRRAASVQQTPISMEAFSSDKLQQRGIDSVDDLAGNVPSMVIEPHPLSSTTLRITIRGVGVTDAQVTQDPAVGIYLDGVYLARSAGLALDLADLERVEVLRGPQGALYGRNTTGGAVNMITRRPSVDGFALSQALTVGSRNQLSSKTSINVPLGDTFAAKLAVLGARRDGFVENTGPGGDFGDRREQAYRLDTRWLATDALNVDYSYDFSDLRYYNAFFQAISPSDAPHGMADLFKPYAQSESVFSTRRLSSLATGAPYAESSARIQGHTLVLTQTLGEQLSAKYIGSYRRLNDRQYADLGGGGGSTGYRVDTQSYDGPAGIAAGGADGTPLVIPEVYQRQWSHELQLSGTVFERVEFIVGAYTFSEKGGERGGPTHHIFNTKLDPSQLNFALDAVPGLRPLLRDTLLPGLAAFWDYDIGIDNEATALFGQLTWTPPILDDDLRVTLGLRQSWDRRSARKDFLQTQYIEGTVLGQGLIALPVPQALLPGVDEFDNVRAQRRDRNFAPTVNLQYDLSSSATTYVSYATAYKSGGFNTRDPQVSGASGPASDGTNYGFGFVDGFKPETVRSLETGLKSEWFQRRLRFNTAVFDTRYRDMQTNFMIPGTISDTKSRNSGKARIRGFEVEGGFAVTQGLILGLQYAYLDAVVQEVLDINGNNVANLYPFIAAPPHSYVGTVDWTFLQRGWGNLRAYLSYQYVGDRQGFVITEDKRGLTAIDGYGLYNARITAGELPLGKGRLDLSAWGRNLADREYPLTAIDNLPHADRAVIWGEPRAFGVDLIYRFQ</sequence>
<dbReference type="InterPro" id="IPR036942">
    <property type="entry name" value="Beta-barrel_TonB_sf"/>
</dbReference>
<dbReference type="Gene3D" id="2.40.170.20">
    <property type="entry name" value="TonB-dependent receptor, beta-barrel domain"/>
    <property type="match status" value="1"/>
</dbReference>
<evidence type="ECO:0000256" key="10">
    <source>
        <dbReference type="ARBA" id="ARBA00023237"/>
    </source>
</evidence>
<dbReference type="GO" id="GO:0009279">
    <property type="term" value="C:cell outer membrane"/>
    <property type="evidence" value="ECO:0007669"/>
    <property type="project" value="UniProtKB-SubCell"/>
</dbReference>
<keyword evidence="2 11" id="KW-0813">Transport</keyword>
<evidence type="ECO:0000256" key="13">
    <source>
        <dbReference type="SAM" id="SignalP"/>
    </source>
</evidence>
<feature type="domain" description="TonB-dependent receptor-like beta-barrel" evidence="14">
    <location>
        <begin position="342"/>
        <end position="830"/>
    </location>
</feature>
<evidence type="ECO:0000256" key="2">
    <source>
        <dbReference type="ARBA" id="ARBA00022448"/>
    </source>
</evidence>
<keyword evidence="9 11" id="KW-0472">Membrane</keyword>
<dbReference type="InterPro" id="IPR000531">
    <property type="entry name" value="Beta-barrel_TonB"/>
</dbReference>
<evidence type="ECO:0000313" key="17">
    <source>
        <dbReference type="Proteomes" id="UP000199758"/>
    </source>
</evidence>
<dbReference type="InterPro" id="IPR039426">
    <property type="entry name" value="TonB-dep_rcpt-like"/>
</dbReference>
<dbReference type="SUPFAM" id="SSF56935">
    <property type="entry name" value="Porins"/>
    <property type="match status" value="1"/>
</dbReference>
<organism evidence="16 17">
    <name type="scientific">Hydrocarboniphaga daqingensis</name>
    <dbReference type="NCBI Taxonomy" id="490188"/>
    <lineage>
        <taxon>Bacteria</taxon>
        <taxon>Pseudomonadati</taxon>
        <taxon>Pseudomonadota</taxon>
        <taxon>Gammaproteobacteria</taxon>
        <taxon>Nevskiales</taxon>
        <taxon>Nevskiaceae</taxon>
        <taxon>Hydrocarboniphaga</taxon>
    </lineage>
</organism>
<evidence type="ECO:0000256" key="1">
    <source>
        <dbReference type="ARBA" id="ARBA00004571"/>
    </source>
</evidence>
<dbReference type="PROSITE" id="PS51257">
    <property type="entry name" value="PROKAR_LIPOPROTEIN"/>
    <property type="match status" value="1"/>
</dbReference>
<keyword evidence="4" id="KW-0410">Iron transport</keyword>
<protein>
    <submittedName>
        <fullName evidence="16">Iron complex outermembrane recepter protein</fullName>
    </submittedName>
</protein>
<keyword evidence="7" id="KW-0406">Ion transport</keyword>
<evidence type="ECO:0000256" key="9">
    <source>
        <dbReference type="ARBA" id="ARBA00023136"/>
    </source>
</evidence>
<evidence type="ECO:0000256" key="7">
    <source>
        <dbReference type="ARBA" id="ARBA00023065"/>
    </source>
</evidence>
<keyword evidence="5 11" id="KW-0812">Transmembrane</keyword>
<feature type="chain" id="PRO_5013019618" evidence="13">
    <location>
        <begin position="44"/>
        <end position="867"/>
    </location>
</feature>
<comment type="subcellular location">
    <subcellularLocation>
        <location evidence="1 11">Cell outer membrane</location>
        <topology evidence="1 11">Multi-pass membrane protein</topology>
    </subcellularLocation>
</comment>
<evidence type="ECO:0000256" key="3">
    <source>
        <dbReference type="ARBA" id="ARBA00022452"/>
    </source>
</evidence>
<dbReference type="PANTHER" id="PTHR32552:SF81">
    <property type="entry name" value="TONB-DEPENDENT OUTER MEMBRANE RECEPTOR"/>
    <property type="match status" value="1"/>
</dbReference>
<reference evidence="16 17" key="1">
    <citation type="submission" date="2016-11" db="EMBL/GenBank/DDBJ databases">
        <authorList>
            <person name="Jaros S."/>
            <person name="Januszkiewicz K."/>
            <person name="Wedrychowicz H."/>
        </authorList>
    </citation>
    <scope>NUCLEOTIDE SEQUENCE [LARGE SCALE GENOMIC DNA]</scope>
    <source>
        <strain evidence="16 17">CGMCC 1.7049</strain>
    </source>
</reference>
<accession>A0A1M5LXF3</accession>
<gene>
    <name evidence="16" type="ORF">SAMN04488068_1149</name>
</gene>
<evidence type="ECO:0000256" key="8">
    <source>
        <dbReference type="ARBA" id="ARBA00023077"/>
    </source>
</evidence>
<evidence type="ECO:0000256" key="4">
    <source>
        <dbReference type="ARBA" id="ARBA00022496"/>
    </source>
</evidence>
<dbReference type="Pfam" id="PF00593">
    <property type="entry name" value="TonB_dep_Rec_b-barrel"/>
    <property type="match status" value="1"/>
</dbReference>
<proteinExistence type="inferred from homology"/>
<keyword evidence="3 11" id="KW-1134">Transmembrane beta strand</keyword>
<dbReference type="EMBL" id="FQWZ01000002">
    <property type="protein sequence ID" value="SHG69718.1"/>
    <property type="molecule type" value="Genomic_DNA"/>
</dbReference>
<evidence type="ECO:0000256" key="6">
    <source>
        <dbReference type="ARBA" id="ARBA00023004"/>
    </source>
</evidence>
<dbReference type="Pfam" id="PF07715">
    <property type="entry name" value="Plug"/>
    <property type="match status" value="1"/>
</dbReference>
<dbReference type="OrthoDB" id="7051185at2"/>
<feature type="domain" description="TonB-dependent receptor plug" evidence="15">
    <location>
        <begin position="90"/>
        <end position="199"/>
    </location>
</feature>
<dbReference type="PANTHER" id="PTHR32552">
    <property type="entry name" value="FERRICHROME IRON RECEPTOR-RELATED"/>
    <property type="match status" value="1"/>
</dbReference>
<dbReference type="AlphaFoldDB" id="A0A1M5LXF3"/>
<keyword evidence="6" id="KW-0408">Iron</keyword>
<dbReference type="STRING" id="490188.SAMN04488068_1149"/>
<dbReference type="PROSITE" id="PS52016">
    <property type="entry name" value="TONB_DEPENDENT_REC_3"/>
    <property type="match status" value="1"/>
</dbReference>
<dbReference type="Proteomes" id="UP000199758">
    <property type="component" value="Unassembled WGS sequence"/>
</dbReference>
<name>A0A1M5LXF3_9GAMM</name>
<dbReference type="GO" id="GO:0006826">
    <property type="term" value="P:iron ion transport"/>
    <property type="evidence" value="ECO:0007669"/>
    <property type="project" value="UniProtKB-KW"/>
</dbReference>
<keyword evidence="17" id="KW-1185">Reference proteome</keyword>
<feature type="signal peptide" evidence="13">
    <location>
        <begin position="1"/>
        <end position="43"/>
    </location>
</feature>
<evidence type="ECO:0000256" key="12">
    <source>
        <dbReference type="RuleBase" id="RU003357"/>
    </source>
</evidence>
<evidence type="ECO:0000256" key="11">
    <source>
        <dbReference type="PROSITE-ProRule" id="PRU01360"/>
    </source>
</evidence>